<proteinExistence type="predicted"/>
<dbReference type="GO" id="GO:0003677">
    <property type="term" value="F:DNA binding"/>
    <property type="evidence" value="ECO:0007669"/>
    <property type="project" value="UniProtKB-KW"/>
</dbReference>
<dbReference type="Pfam" id="PF01380">
    <property type="entry name" value="SIS"/>
    <property type="match status" value="1"/>
</dbReference>
<keyword evidence="1" id="KW-0805">Transcription regulation</keyword>
<dbReference type="OrthoDB" id="3684496at2"/>
<dbReference type="PROSITE" id="PS51464">
    <property type="entry name" value="SIS"/>
    <property type="match status" value="1"/>
</dbReference>
<protein>
    <recommendedName>
        <fullName evidence="8">Phosphosugar-binding transcriptional regulator</fullName>
    </recommendedName>
</protein>
<evidence type="ECO:0000259" key="5">
    <source>
        <dbReference type="PROSITE" id="PS51464"/>
    </source>
</evidence>
<evidence type="ECO:0000256" key="2">
    <source>
        <dbReference type="ARBA" id="ARBA00023125"/>
    </source>
</evidence>
<keyword evidence="3" id="KW-0804">Transcription</keyword>
<accession>S0L5F3</accession>
<dbReference type="GO" id="GO:0003700">
    <property type="term" value="F:DNA-binding transcription factor activity"/>
    <property type="evidence" value="ECO:0007669"/>
    <property type="project" value="InterPro"/>
</dbReference>
<dbReference type="CDD" id="cd05013">
    <property type="entry name" value="SIS_RpiR"/>
    <property type="match status" value="1"/>
</dbReference>
<dbReference type="InterPro" id="IPR036388">
    <property type="entry name" value="WH-like_DNA-bd_sf"/>
</dbReference>
<dbReference type="AlphaFoldDB" id="S0L5F3"/>
<dbReference type="InterPro" id="IPR046348">
    <property type="entry name" value="SIS_dom_sf"/>
</dbReference>
<dbReference type="Gene3D" id="1.10.10.10">
    <property type="entry name" value="Winged helix-like DNA-binding domain superfamily/Winged helix DNA-binding domain"/>
    <property type="match status" value="1"/>
</dbReference>
<evidence type="ECO:0000256" key="1">
    <source>
        <dbReference type="ARBA" id="ARBA00023015"/>
    </source>
</evidence>
<keyword evidence="2" id="KW-0238">DNA-binding</keyword>
<feature type="domain" description="SIS" evidence="5">
    <location>
        <begin position="124"/>
        <end position="265"/>
    </location>
</feature>
<reference evidence="6 7" key="1">
    <citation type="submission" date="2013-03" db="EMBL/GenBank/DDBJ databases">
        <title>The Genome Sequence of Enterococcus sulfureus ATCC_49903 (PacBio/Illumina hybrid assembly).</title>
        <authorList>
            <consortium name="The Broad Institute Genomics Platform"/>
            <consortium name="The Broad Institute Genome Sequencing Center for Infectious Disease"/>
            <person name="Earl A."/>
            <person name="Russ C."/>
            <person name="Gilmore M."/>
            <person name="Surin D."/>
            <person name="Walker B."/>
            <person name="Young S."/>
            <person name="Zeng Q."/>
            <person name="Gargeya S."/>
            <person name="Fitzgerald M."/>
            <person name="Haas B."/>
            <person name="Abouelleil A."/>
            <person name="Allen A.W."/>
            <person name="Alvarado L."/>
            <person name="Arachchi H.M."/>
            <person name="Berlin A.M."/>
            <person name="Chapman S.B."/>
            <person name="Gainer-Dewar J."/>
            <person name="Goldberg J."/>
            <person name="Griggs A."/>
            <person name="Gujja S."/>
            <person name="Hansen M."/>
            <person name="Howarth C."/>
            <person name="Imamovic A."/>
            <person name="Ireland A."/>
            <person name="Larimer J."/>
            <person name="McCowan C."/>
            <person name="Murphy C."/>
            <person name="Pearson M."/>
            <person name="Poon T.W."/>
            <person name="Priest M."/>
            <person name="Roberts A."/>
            <person name="Saif S."/>
            <person name="Shea T."/>
            <person name="Sisk P."/>
            <person name="Sykes S."/>
            <person name="Wortman J."/>
            <person name="Nusbaum C."/>
            <person name="Birren B."/>
        </authorList>
    </citation>
    <scope>NUCLEOTIDE SEQUENCE [LARGE SCALE GENOMIC DNA]</scope>
    <source>
        <strain evidence="6 7">ATCC 49903</strain>
    </source>
</reference>
<dbReference type="Pfam" id="PF01418">
    <property type="entry name" value="HTH_6"/>
    <property type="match status" value="1"/>
</dbReference>
<dbReference type="InterPro" id="IPR000281">
    <property type="entry name" value="HTH_RpiR"/>
</dbReference>
<dbReference type="InterPro" id="IPR047640">
    <property type="entry name" value="RpiR-like"/>
</dbReference>
<sequence>MLIQERMKHGSFTASERTVIEYILEKKEAITHMTIEEIATESFSSKSTLVRISKKLHYSGWAELKREFLKEIDYLNASNILIDANTPFTTKDSLMTIANNIATLEKDSISETLSLLSHDQLRETLTIIEKSSKIHIFAVSSNLLLANRFQHQMKRIRKDVIIHKLQNEILFDAYLATPNSCAIIISYTGETAQLIDVSKQLQRNKVPIILITSIGSNTLINYSNSVLRIATKEKMFSKISNYSTDVSIEYLLDVLYSCFFNLNFEENLNLKIDASKYIEKDHFSNNTLLKE</sequence>
<gene>
    <name evidence="6" type="ORF">I573_00583</name>
</gene>
<feature type="domain" description="HTH rpiR-type" evidence="4">
    <location>
        <begin position="1"/>
        <end position="75"/>
    </location>
</feature>
<dbReference type="EMBL" id="ASWO01000001">
    <property type="protein sequence ID" value="EOT87527.1"/>
    <property type="molecule type" value="Genomic_DNA"/>
</dbReference>
<dbReference type="InterPro" id="IPR035472">
    <property type="entry name" value="RpiR-like_SIS"/>
</dbReference>
<dbReference type="GO" id="GO:1901135">
    <property type="term" value="P:carbohydrate derivative metabolic process"/>
    <property type="evidence" value="ECO:0007669"/>
    <property type="project" value="InterPro"/>
</dbReference>
<dbReference type="PANTHER" id="PTHR30514:SF1">
    <property type="entry name" value="HTH-TYPE TRANSCRIPTIONAL REGULATOR HEXR-RELATED"/>
    <property type="match status" value="1"/>
</dbReference>
<evidence type="ECO:0000313" key="6">
    <source>
        <dbReference type="EMBL" id="EOT87527.1"/>
    </source>
</evidence>
<organism evidence="6 7">
    <name type="scientific">Enterococcus sulfureus ATCC 49903</name>
    <dbReference type="NCBI Taxonomy" id="1140003"/>
    <lineage>
        <taxon>Bacteria</taxon>
        <taxon>Bacillati</taxon>
        <taxon>Bacillota</taxon>
        <taxon>Bacilli</taxon>
        <taxon>Lactobacillales</taxon>
        <taxon>Enterococcaceae</taxon>
        <taxon>Enterococcus</taxon>
    </lineage>
</organism>
<dbReference type="PANTHER" id="PTHR30514">
    <property type="entry name" value="GLUCOKINASE"/>
    <property type="match status" value="1"/>
</dbReference>
<dbReference type="PROSITE" id="PS51071">
    <property type="entry name" value="HTH_RPIR"/>
    <property type="match status" value="1"/>
</dbReference>
<dbReference type="eggNOG" id="COG1737">
    <property type="taxonomic scope" value="Bacteria"/>
</dbReference>
<dbReference type="InterPro" id="IPR009057">
    <property type="entry name" value="Homeodomain-like_sf"/>
</dbReference>
<dbReference type="Gene3D" id="3.40.50.10490">
    <property type="entry name" value="Glucose-6-phosphate isomerase like protein, domain 1"/>
    <property type="match status" value="1"/>
</dbReference>
<evidence type="ECO:0000256" key="3">
    <source>
        <dbReference type="ARBA" id="ARBA00023163"/>
    </source>
</evidence>
<dbReference type="PATRIC" id="fig|1140003.3.peg.585"/>
<dbReference type="InterPro" id="IPR001347">
    <property type="entry name" value="SIS_dom"/>
</dbReference>
<keyword evidence="7" id="KW-1185">Reference proteome</keyword>
<evidence type="ECO:0000313" key="7">
    <source>
        <dbReference type="Proteomes" id="UP000015961"/>
    </source>
</evidence>
<dbReference type="SUPFAM" id="SSF46689">
    <property type="entry name" value="Homeodomain-like"/>
    <property type="match status" value="1"/>
</dbReference>
<evidence type="ECO:0008006" key="8">
    <source>
        <dbReference type="Google" id="ProtNLM"/>
    </source>
</evidence>
<name>S0L5F3_9ENTE</name>
<evidence type="ECO:0000259" key="4">
    <source>
        <dbReference type="PROSITE" id="PS51071"/>
    </source>
</evidence>
<dbReference type="RefSeq" id="WP_016185081.1">
    <property type="nucleotide sequence ID" value="NZ_ASWO01000001.1"/>
</dbReference>
<dbReference type="GO" id="GO:0097367">
    <property type="term" value="F:carbohydrate derivative binding"/>
    <property type="evidence" value="ECO:0007669"/>
    <property type="project" value="InterPro"/>
</dbReference>
<dbReference type="STRING" id="1140003.OMY_00590"/>
<dbReference type="Proteomes" id="UP000015961">
    <property type="component" value="Unassembled WGS sequence"/>
</dbReference>
<comment type="caution">
    <text evidence="6">The sequence shown here is derived from an EMBL/GenBank/DDBJ whole genome shotgun (WGS) entry which is preliminary data.</text>
</comment>
<dbReference type="SUPFAM" id="SSF53697">
    <property type="entry name" value="SIS domain"/>
    <property type="match status" value="1"/>
</dbReference>